<dbReference type="AlphaFoldDB" id="A0A939T601"/>
<evidence type="ECO:0000313" key="1">
    <source>
        <dbReference type="EMBL" id="MBO2450174.1"/>
    </source>
</evidence>
<name>A0A939T601_9ACTN</name>
<proteinExistence type="predicted"/>
<keyword evidence="2" id="KW-1185">Reference proteome</keyword>
<gene>
    <name evidence="1" type="ORF">J4573_23930</name>
</gene>
<reference evidence="1" key="1">
    <citation type="submission" date="2021-03" db="EMBL/GenBank/DDBJ databases">
        <authorList>
            <person name="Kanchanasin P."/>
            <person name="Saeng-In P."/>
            <person name="Phongsopitanun W."/>
            <person name="Yuki M."/>
            <person name="Kudo T."/>
            <person name="Ohkuma M."/>
            <person name="Tanasupawat S."/>
        </authorList>
    </citation>
    <scope>NUCLEOTIDE SEQUENCE</scope>
    <source>
        <strain evidence="1">GKU 128</strain>
    </source>
</reference>
<organism evidence="1 2">
    <name type="scientific">Actinomadura barringtoniae</name>
    <dbReference type="NCBI Taxonomy" id="1427535"/>
    <lineage>
        <taxon>Bacteria</taxon>
        <taxon>Bacillati</taxon>
        <taxon>Actinomycetota</taxon>
        <taxon>Actinomycetes</taxon>
        <taxon>Streptosporangiales</taxon>
        <taxon>Thermomonosporaceae</taxon>
        <taxon>Actinomadura</taxon>
    </lineage>
</organism>
<dbReference type="PANTHER" id="PTHR36221:SF1">
    <property type="entry name" value="DUF742 DOMAIN-CONTAINING PROTEIN"/>
    <property type="match status" value="1"/>
</dbReference>
<dbReference type="Proteomes" id="UP000669179">
    <property type="component" value="Unassembled WGS sequence"/>
</dbReference>
<protein>
    <submittedName>
        <fullName evidence="1">DUF742 domain-containing protein</fullName>
    </submittedName>
</protein>
<dbReference type="InterPro" id="IPR007995">
    <property type="entry name" value="DUF742"/>
</dbReference>
<dbReference type="PANTHER" id="PTHR36221">
    <property type="entry name" value="DUF742 DOMAIN-CONTAINING PROTEIN"/>
    <property type="match status" value="1"/>
</dbReference>
<sequence>MTESGIDPAIDGLVRPFILTGGRTRPTDERLRVETLITALPAALAAPLSFERRHIVRLCQYPTSIAEVARGLGVPVGVTKVLIADLLAERLVTLHDHVSSADRPSRALLERIIEGVRAL</sequence>
<accession>A0A939T601</accession>
<dbReference type="EMBL" id="JAGEOJ010000009">
    <property type="protein sequence ID" value="MBO2450174.1"/>
    <property type="molecule type" value="Genomic_DNA"/>
</dbReference>
<comment type="caution">
    <text evidence="1">The sequence shown here is derived from an EMBL/GenBank/DDBJ whole genome shotgun (WGS) entry which is preliminary data.</text>
</comment>
<dbReference type="RefSeq" id="WP_208258027.1">
    <property type="nucleotide sequence ID" value="NZ_JAGEOJ010000009.1"/>
</dbReference>
<evidence type="ECO:0000313" key="2">
    <source>
        <dbReference type="Proteomes" id="UP000669179"/>
    </source>
</evidence>
<dbReference type="Pfam" id="PF05331">
    <property type="entry name" value="DUF742"/>
    <property type="match status" value="1"/>
</dbReference>